<dbReference type="InterPro" id="IPR024607">
    <property type="entry name" value="Sulfatase_CS"/>
</dbReference>
<evidence type="ECO:0000256" key="2">
    <source>
        <dbReference type="ARBA" id="ARBA00022723"/>
    </source>
</evidence>
<dbReference type="SUPFAM" id="SSF53649">
    <property type="entry name" value="Alkaline phosphatase-like"/>
    <property type="match status" value="1"/>
</dbReference>
<dbReference type="InterPro" id="IPR017850">
    <property type="entry name" value="Alkaline_phosphatase_core_sf"/>
</dbReference>
<dbReference type="Gene3D" id="3.30.1120.10">
    <property type="match status" value="1"/>
</dbReference>
<keyword evidence="2" id="KW-0479">Metal-binding</keyword>
<organism evidence="6 7">
    <name type="scientific">Draconibacterium orientale</name>
    <dbReference type="NCBI Taxonomy" id="1168034"/>
    <lineage>
        <taxon>Bacteria</taxon>
        <taxon>Pseudomonadati</taxon>
        <taxon>Bacteroidota</taxon>
        <taxon>Bacteroidia</taxon>
        <taxon>Marinilabiliales</taxon>
        <taxon>Prolixibacteraceae</taxon>
        <taxon>Draconibacterium</taxon>
    </lineage>
</organism>
<dbReference type="EMBL" id="FOHT01000030">
    <property type="protein sequence ID" value="SET93769.1"/>
    <property type="molecule type" value="Genomic_DNA"/>
</dbReference>
<dbReference type="InterPro" id="IPR000917">
    <property type="entry name" value="Sulfatase_N"/>
</dbReference>
<dbReference type="FunFam" id="3.40.720.10:FF:000047">
    <property type="entry name" value="Arylsulfatase"/>
    <property type="match status" value="1"/>
</dbReference>
<evidence type="ECO:0000256" key="3">
    <source>
        <dbReference type="ARBA" id="ARBA00022801"/>
    </source>
</evidence>
<comment type="similarity">
    <text evidence="1">Belongs to the sulfatase family.</text>
</comment>
<dbReference type="PROSITE" id="PS51257">
    <property type="entry name" value="PROKAR_LIPOPROTEIN"/>
    <property type="match status" value="1"/>
</dbReference>
<accession>A0A1I0ICY1</accession>
<protein>
    <submittedName>
        <fullName evidence="6">Arylsulfatase</fullName>
    </submittedName>
</protein>
<keyword evidence="4" id="KW-0106">Calcium</keyword>
<dbReference type="Pfam" id="PF00884">
    <property type="entry name" value="Sulfatase"/>
    <property type="match status" value="1"/>
</dbReference>
<dbReference type="PROSITE" id="PS00149">
    <property type="entry name" value="SULFATASE_2"/>
    <property type="match status" value="1"/>
</dbReference>
<dbReference type="Gene3D" id="3.40.720.10">
    <property type="entry name" value="Alkaline Phosphatase, subunit A"/>
    <property type="match status" value="1"/>
</dbReference>
<dbReference type="PANTHER" id="PTHR42693:SF53">
    <property type="entry name" value="ENDO-4-O-SULFATASE"/>
    <property type="match status" value="1"/>
</dbReference>
<dbReference type="Proteomes" id="UP000181981">
    <property type="component" value="Unassembled WGS sequence"/>
</dbReference>
<name>A0A1I0ICY1_9BACT</name>
<evidence type="ECO:0000313" key="7">
    <source>
        <dbReference type="Proteomes" id="UP000181981"/>
    </source>
</evidence>
<reference evidence="6 7" key="1">
    <citation type="submission" date="2016-10" db="EMBL/GenBank/DDBJ databases">
        <authorList>
            <person name="de Groot N.N."/>
        </authorList>
    </citation>
    <scope>NUCLEOTIDE SEQUENCE [LARGE SCALE GENOMIC DNA]</scope>
    <source>
        <strain evidence="6 7">DSM 25947</strain>
    </source>
</reference>
<gene>
    <name evidence="6" type="ORF">SAMN05444285_13036</name>
</gene>
<proteinExistence type="inferred from homology"/>
<dbReference type="CDD" id="cd16025">
    <property type="entry name" value="PAS_like"/>
    <property type="match status" value="1"/>
</dbReference>
<dbReference type="GO" id="GO:0046872">
    <property type="term" value="F:metal ion binding"/>
    <property type="evidence" value="ECO:0007669"/>
    <property type="project" value="UniProtKB-KW"/>
</dbReference>
<evidence type="ECO:0000256" key="1">
    <source>
        <dbReference type="ARBA" id="ARBA00008779"/>
    </source>
</evidence>
<keyword evidence="3" id="KW-0378">Hydrolase</keyword>
<dbReference type="InterPro" id="IPR050738">
    <property type="entry name" value="Sulfatase"/>
</dbReference>
<evidence type="ECO:0000313" key="6">
    <source>
        <dbReference type="EMBL" id="SET93769.1"/>
    </source>
</evidence>
<dbReference type="AlphaFoldDB" id="A0A1I0ICY1"/>
<dbReference type="PANTHER" id="PTHR42693">
    <property type="entry name" value="ARYLSULFATASE FAMILY MEMBER"/>
    <property type="match status" value="1"/>
</dbReference>
<evidence type="ECO:0000256" key="4">
    <source>
        <dbReference type="ARBA" id="ARBA00022837"/>
    </source>
</evidence>
<evidence type="ECO:0000259" key="5">
    <source>
        <dbReference type="Pfam" id="PF00884"/>
    </source>
</evidence>
<feature type="domain" description="Sulfatase N-terminal" evidence="5">
    <location>
        <begin position="48"/>
        <end position="457"/>
    </location>
</feature>
<dbReference type="GO" id="GO:0004065">
    <property type="term" value="F:arylsulfatase activity"/>
    <property type="evidence" value="ECO:0007669"/>
    <property type="project" value="TreeGrafter"/>
</dbReference>
<sequence>MISKEREENRRINNFRYMKNLVLLFAALVVISCTSTPKQDSDKQEERPNIVIIMADDLGYSDIGCYGGEIHTPNLDGLAADGVRFNQFHNAARCCPTRASLLTGKYPHQVGLDRNGQTLSRNAATIAEVLKENGYHTGMAGKWHLSRTKALSNKEDQLKWLSHRKDSSIFAPLESYPANRGFEEHWGVIWGVVDYFDPFSLVHNEEAIKEVPDDFYMTDFVTDKSIEMIDEFKKDDKPFFLYVAHTAPHWPLHALPEDIEKYEGMYDEGWDVLREKRYQGLVEKGIVDPAIAPLAKNESGKLWADCERKEWEANHMETHAAMVDRLDQGVGRLIQKLKETGEYDNTVILFLADNGASPERGYIPGFDRPGHNREGVEIDYDNFEHPGAELTWGYLGVAWAGSINAPFRYWKKESFEGGNCTPFIVHWPNGLKGKENTINQGVGHVIDILPTCLELADAKYPAEVNGLETTPIEGNSILPMLNNEIITTHDTLFWEHEGGKALRIGDWKISSLSKGGWELFNMAKDRTETNNLAEEMPEKVEEMTAIWAKEYQRIFPQQKK</sequence>